<dbReference type="Pfam" id="PF23247">
    <property type="entry name" value="LRR_RPS2"/>
    <property type="match status" value="3"/>
</dbReference>
<dbReference type="EMBL" id="CAADRP010000680">
    <property type="protein sequence ID" value="VFU31279.1"/>
    <property type="molecule type" value="Genomic_DNA"/>
</dbReference>
<keyword evidence="5" id="KW-0611">Plant defense</keyword>
<reference evidence="10" key="1">
    <citation type="submission" date="2019-03" db="EMBL/GenBank/DDBJ databases">
        <authorList>
            <person name="Mank J."/>
            <person name="Almeida P."/>
        </authorList>
    </citation>
    <scope>NUCLEOTIDE SEQUENCE</scope>
    <source>
        <strain evidence="10">78183</strain>
    </source>
</reference>
<dbReference type="Pfam" id="PF01582">
    <property type="entry name" value="TIR"/>
    <property type="match status" value="1"/>
</dbReference>
<keyword evidence="7" id="KW-0520">NAD</keyword>
<dbReference type="Gene3D" id="3.80.10.10">
    <property type="entry name" value="Ribonuclease Inhibitor"/>
    <property type="match status" value="4"/>
</dbReference>
<dbReference type="Pfam" id="PF23559">
    <property type="entry name" value="WHD_DRP"/>
    <property type="match status" value="1"/>
</dbReference>
<sequence>MIPPSDQFRDQVDRSFWEYVEKMDGGSMTCKFCGRLFAQHTSISMIKLHLSGVTGRGVEICGQVPQDVQDAARAAIDGPPEKKMKTVAGSSSGVMAQQGDALLESENNDVIMNDVENMVRVRTEAVAGASSFGGLVDNTMCHAPGRSLLEDSIDNGTGGVAQPGAEASSSGGLRHDPSETRWNYDVFLSFRGEDTRKNFTDHLYTALKQAGINTFKDNELPRGEEISPQLLRAIEGSRISVVVFSKNYASSRWCLDELVKIIECRQKTHQVVLPIFYDTDPSDVRKQTGSYAKAFDEHEKNFKGEMEKVNRWREALTQAANLSGRDLDNETNGYEAKFIKKVVKDVACKLGNKTLPVAKHLSAGQSSGGLVGNTNEIKGDALPTRKLVGQAFEDNKKFIWSLLMGDEVSSIGIYGMGGVGKTALVTHLYNQLLERPQTCVYWITASQDTSIDRLQTSLARRIHLDLSNEDDEMHRVVLLKKELMKKQHKWVMILDDLWKAFDLQKLGIPDQAEGCKLILTTRSEKICQQMKTQHAIKVQPILEEEAWTLFMEKLGHDIELSREVEQIARDIARECAGLPLGIITMAGSMRGVVDPHEWRNTLKKLKESKFRDMEDEVFRVLRFSYDRLDYDSALQQCLLYCALFPEDYAIERGELIGYLIDEGIVEEMRSRQAAFDEGHTMLNKLENVCLLETATDYYDCRSVKMHDLIRDMAHQILQMNSPVMVGEFRDGLPVKDKWKENLVRVSLMYGYFEKIPSSHSPRCPNLSTLLLCHNTRLQFIAGSFFTQLPGLKVLDLFRTGIIELPDSVSELVTLTALLLKKCKKLRHVPSLEKLGALKRLDLSGTTALEKMPQGMQCLSSLRYLRMNGCGEKEFPCGVLPELSHLQVFVLEDKSIAGRYAPVTVKGKEVGCLRELESLVCHFEGLSDFVEYLTSRNTTQSLSSYRIAVGLWNVDVCNVMESGYGNSKALWMGNFCNNEDGDFQVMFPYDIQQLFISKRLCDVSSLIEHSVEQEVINIVDGNSIQSLVSSSWLCSAPLPSPSYNGIFSVLKELKCYRSRSMKKLLPPVLVPNLVNLESIEVEHCEIIEEIIGTRSDEEEVKGEESSSSSSIEIKLPKFRELILRGLPKLKSICSSKLICDSLKNIEATNCNSMEILVPSSWSSPVNLETIRVEDCEKMKEIIGGARSDEEGVMGEESSEFKLPKLRELHLTGLRELKSICSSKLICDSLQKIDVSNCNSIEILVPSSWSCLVNLEEIYVASCGKMDEIIRGTRSDEEGVMGEESSKFKLPKLRSMRLQGIPELKSICSAKLICDSLLEINVSCCNSMEILVPSSWSSPVNLETIRVEDCEKMKEIIGGTRSDEEGVMGEESSEFKLPKLRELHLTGLRELKSICSSKLICDSLQKIDVSNCNSIEILVPSSWSCLVNLEEIYVASCGKMDEIIRGTRLGEEGVMGEESNEFKLPKLRELHLTGLRELKSICSSKLICDSLQKIDVSNCNSIEILVPSSWSCLVNLEEIYVASCGKWMR</sequence>
<dbReference type="InterPro" id="IPR036388">
    <property type="entry name" value="WH-like_DNA-bd_sf"/>
</dbReference>
<dbReference type="SUPFAM" id="SSF52058">
    <property type="entry name" value="L domain-like"/>
    <property type="match status" value="1"/>
</dbReference>
<dbReference type="PANTHER" id="PTHR33463">
    <property type="entry name" value="NB-ARC DOMAIN-CONTAINING PROTEIN-RELATED"/>
    <property type="match status" value="1"/>
</dbReference>
<dbReference type="Pfam" id="PF00931">
    <property type="entry name" value="NB-ARC"/>
    <property type="match status" value="1"/>
</dbReference>
<organism evidence="10">
    <name type="scientific">Salix viminalis</name>
    <name type="common">Common osier</name>
    <name type="synonym">Basket willow</name>
    <dbReference type="NCBI Taxonomy" id="40686"/>
    <lineage>
        <taxon>Eukaryota</taxon>
        <taxon>Viridiplantae</taxon>
        <taxon>Streptophyta</taxon>
        <taxon>Embryophyta</taxon>
        <taxon>Tracheophyta</taxon>
        <taxon>Spermatophyta</taxon>
        <taxon>Magnoliopsida</taxon>
        <taxon>eudicotyledons</taxon>
        <taxon>Gunneridae</taxon>
        <taxon>Pentapetalae</taxon>
        <taxon>rosids</taxon>
        <taxon>fabids</taxon>
        <taxon>Malpighiales</taxon>
        <taxon>Salicaceae</taxon>
        <taxon>Saliceae</taxon>
        <taxon>Salix</taxon>
    </lineage>
</organism>
<dbReference type="Gene3D" id="3.40.50.300">
    <property type="entry name" value="P-loop containing nucleotide triphosphate hydrolases"/>
    <property type="match status" value="1"/>
</dbReference>
<dbReference type="SUPFAM" id="SSF52540">
    <property type="entry name" value="P-loop containing nucleoside triphosphate hydrolases"/>
    <property type="match status" value="1"/>
</dbReference>
<keyword evidence="6" id="KW-0067">ATP-binding</keyword>
<dbReference type="FunFam" id="1.10.10.10:FF:000322">
    <property type="entry name" value="Probable disease resistance protein At1g63360"/>
    <property type="match status" value="1"/>
</dbReference>
<keyword evidence="4" id="KW-0547">Nucleotide-binding</keyword>
<comment type="similarity">
    <text evidence="1">Belongs to the disease resistance NB-LRR family.</text>
</comment>
<dbReference type="InterPro" id="IPR032675">
    <property type="entry name" value="LRR_dom_sf"/>
</dbReference>
<dbReference type="InterPro" id="IPR058922">
    <property type="entry name" value="WHD_DRP"/>
</dbReference>
<protein>
    <recommendedName>
        <fullName evidence="9">TIR domain-containing protein</fullName>
    </recommendedName>
</protein>
<dbReference type="FunFam" id="3.40.50.10140:FF:000007">
    <property type="entry name" value="Disease resistance protein (TIR-NBS-LRR class)"/>
    <property type="match status" value="1"/>
</dbReference>
<evidence type="ECO:0000256" key="3">
    <source>
        <dbReference type="ARBA" id="ARBA00022737"/>
    </source>
</evidence>
<dbReference type="InterPro" id="IPR001611">
    <property type="entry name" value="Leu-rich_rpt"/>
</dbReference>
<proteinExistence type="inferred from homology"/>
<dbReference type="SMART" id="SM00255">
    <property type="entry name" value="TIR"/>
    <property type="match status" value="1"/>
</dbReference>
<dbReference type="PRINTS" id="PR00364">
    <property type="entry name" value="DISEASERSIST"/>
</dbReference>
<dbReference type="Gene3D" id="1.10.10.10">
    <property type="entry name" value="Winged helix-like DNA-binding domain superfamily/Winged helix DNA-binding domain"/>
    <property type="match status" value="1"/>
</dbReference>
<evidence type="ECO:0000256" key="1">
    <source>
        <dbReference type="ARBA" id="ARBA00008894"/>
    </source>
</evidence>
<dbReference type="InterPro" id="IPR042197">
    <property type="entry name" value="Apaf_helical"/>
</dbReference>
<dbReference type="PROSITE" id="PS50104">
    <property type="entry name" value="TIR"/>
    <property type="match status" value="1"/>
</dbReference>
<dbReference type="Gene3D" id="1.10.8.430">
    <property type="entry name" value="Helical domain of apoptotic protease-activating factors"/>
    <property type="match status" value="1"/>
</dbReference>
<dbReference type="InterPro" id="IPR002182">
    <property type="entry name" value="NB-ARC"/>
</dbReference>
<gene>
    <name evidence="10" type="ORF">SVIM_LOCUS128627</name>
</gene>
<dbReference type="SUPFAM" id="SSF52200">
    <property type="entry name" value="Toll/Interleukin receptor TIR domain"/>
    <property type="match status" value="1"/>
</dbReference>
<evidence type="ECO:0000256" key="8">
    <source>
        <dbReference type="SAM" id="MobiDB-lite"/>
    </source>
</evidence>
<dbReference type="Gene3D" id="3.40.50.10140">
    <property type="entry name" value="Toll/interleukin-1 receptor homology (TIR) domain"/>
    <property type="match status" value="1"/>
</dbReference>
<evidence type="ECO:0000256" key="6">
    <source>
        <dbReference type="ARBA" id="ARBA00022840"/>
    </source>
</evidence>
<name>A0A6N2KTE2_SALVM</name>
<accession>A0A6N2KTE2</accession>
<dbReference type="InterPro" id="IPR050905">
    <property type="entry name" value="Plant_NBS-LRR"/>
</dbReference>
<feature type="region of interest" description="Disordered" evidence="8">
    <location>
        <begin position="155"/>
        <end position="176"/>
    </location>
</feature>
<dbReference type="GO" id="GO:0006952">
    <property type="term" value="P:defense response"/>
    <property type="evidence" value="ECO:0007669"/>
    <property type="project" value="UniProtKB-KW"/>
</dbReference>
<keyword evidence="2" id="KW-0433">Leucine-rich repeat</keyword>
<keyword evidence="3" id="KW-0677">Repeat</keyword>
<dbReference type="GO" id="GO:0005524">
    <property type="term" value="F:ATP binding"/>
    <property type="evidence" value="ECO:0007669"/>
    <property type="project" value="UniProtKB-KW"/>
</dbReference>
<evidence type="ECO:0000256" key="4">
    <source>
        <dbReference type="ARBA" id="ARBA00022741"/>
    </source>
</evidence>
<dbReference type="InterPro" id="IPR027417">
    <property type="entry name" value="P-loop_NTPase"/>
</dbReference>
<feature type="domain" description="TIR" evidence="9">
    <location>
        <begin position="182"/>
        <end position="350"/>
    </location>
</feature>
<evidence type="ECO:0000313" key="10">
    <source>
        <dbReference type="EMBL" id="VFU31279.1"/>
    </source>
</evidence>
<dbReference type="InterPro" id="IPR000157">
    <property type="entry name" value="TIR_dom"/>
</dbReference>
<evidence type="ECO:0000259" key="9">
    <source>
        <dbReference type="PROSITE" id="PS50104"/>
    </source>
</evidence>
<dbReference type="GO" id="GO:0007165">
    <property type="term" value="P:signal transduction"/>
    <property type="evidence" value="ECO:0007669"/>
    <property type="project" value="InterPro"/>
</dbReference>
<evidence type="ECO:0000256" key="7">
    <source>
        <dbReference type="ARBA" id="ARBA00023027"/>
    </source>
</evidence>
<dbReference type="Pfam" id="PF13855">
    <property type="entry name" value="LRR_8"/>
    <property type="match status" value="1"/>
</dbReference>
<dbReference type="GO" id="GO:0043531">
    <property type="term" value="F:ADP binding"/>
    <property type="evidence" value="ECO:0007669"/>
    <property type="project" value="InterPro"/>
</dbReference>
<dbReference type="InterPro" id="IPR035897">
    <property type="entry name" value="Toll_tir_struct_dom_sf"/>
</dbReference>
<dbReference type="InterPro" id="IPR057135">
    <property type="entry name" value="At4g27190-like_LRR"/>
</dbReference>
<dbReference type="PANTHER" id="PTHR33463:SF187">
    <property type="entry name" value="AND NB-ARC DOMAIN DISEASE RESISTANCE PROTEIN, PUTATIVE-RELATED"/>
    <property type="match status" value="1"/>
</dbReference>
<dbReference type="SUPFAM" id="SSF52047">
    <property type="entry name" value="RNI-like"/>
    <property type="match status" value="1"/>
</dbReference>
<dbReference type="FunFam" id="3.40.50.300:FF:001091">
    <property type="entry name" value="Probable disease resistance protein At1g61300"/>
    <property type="match status" value="1"/>
</dbReference>
<evidence type="ECO:0000256" key="5">
    <source>
        <dbReference type="ARBA" id="ARBA00022821"/>
    </source>
</evidence>
<evidence type="ECO:0000256" key="2">
    <source>
        <dbReference type="ARBA" id="ARBA00022614"/>
    </source>
</evidence>